<dbReference type="eggNOG" id="ENOG5032YK1">
    <property type="taxonomic scope" value="Bacteria"/>
</dbReference>
<keyword evidence="1" id="KW-0472">Membrane</keyword>
<dbReference type="RefSeq" id="WP_011830772.1">
    <property type="nucleotide sequence ID" value="NC_008825.1"/>
</dbReference>
<dbReference type="HOGENOM" id="CLU_116250_1_0_4"/>
<dbReference type="STRING" id="420662.Mpe_A3196"/>
<gene>
    <name evidence="2" type="ordered locus">Mpe_A3196</name>
</gene>
<feature type="transmembrane region" description="Helical" evidence="1">
    <location>
        <begin position="95"/>
        <end position="113"/>
    </location>
</feature>
<accession>A2SKR0</accession>
<feature type="transmembrane region" description="Helical" evidence="1">
    <location>
        <begin position="125"/>
        <end position="148"/>
    </location>
</feature>
<proteinExistence type="predicted"/>
<dbReference type="KEGG" id="mpt:Mpe_A3196"/>
<name>A2SKR0_METPP</name>
<protein>
    <recommendedName>
        <fullName evidence="4">Transmembrane protein</fullName>
    </recommendedName>
</protein>
<keyword evidence="1" id="KW-1133">Transmembrane helix</keyword>
<evidence type="ECO:0000256" key="1">
    <source>
        <dbReference type="SAM" id="Phobius"/>
    </source>
</evidence>
<evidence type="ECO:0000313" key="3">
    <source>
        <dbReference type="Proteomes" id="UP000000366"/>
    </source>
</evidence>
<keyword evidence="3" id="KW-1185">Reference proteome</keyword>
<sequence>MEAQAVPLVLPAWTWLAQHPWLYPALEAVHLCGIALLFGSLVVFELRLWGAAPALSVPALARLALPVTLLGFSVAAVSGALMFSSQPGDLLANRYFTLKMALLLAAGSNAAIFHARGSLHRFDVWARAQTVLSLGLWIAVIICGRWIAYA</sequence>
<keyword evidence="1" id="KW-0812">Transmembrane</keyword>
<dbReference type="AlphaFoldDB" id="A2SKR0"/>
<dbReference type="Proteomes" id="UP000000366">
    <property type="component" value="Chromosome"/>
</dbReference>
<evidence type="ECO:0008006" key="4">
    <source>
        <dbReference type="Google" id="ProtNLM"/>
    </source>
</evidence>
<organism evidence="2 3">
    <name type="scientific">Methylibium petroleiphilum (strain ATCC BAA-1232 / LMG 22953 / PM1)</name>
    <dbReference type="NCBI Taxonomy" id="420662"/>
    <lineage>
        <taxon>Bacteria</taxon>
        <taxon>Pseudomonadati</taxon>
        <taxon>Pseudomonadota</taxon>
        <taxon>Betaproteobacteria</taxon>
        <taxon>Burkholderiales</taxon>
        <taxon>Sphaerotilaceae</taxon>
        <taxon>Methylibium</taxon>
    </lineage>
</organism>
<reference evidence="2 3" key="1">
    <citation type="journal article" date="2007" name="J. Bacteriol.">
        <title>Whole-genome analysis of the methyl tert-butyl ether-degrading beta-proteobacterium Methylibium petroleiphilum PM1.</title>
        <authorList>
            <person name="Kane S.R."/>
            <person name="Chakicherla A.Y."/>
            <person name="Chain P.S.G."/>
            <person name="Schmidt R."/>
            <person name="Shin M.W."/>
            <person name="Legler T.C."/>
            <person name="Scow K.M."/>
            <person name="Larimer F.W."/>
            <person name="Lucas S.M."/>
            <person name="Richardson P.M."/>
            <person name="Hristova K.R."/>
        </authorList>
    </citation>
    <scope>NUCLEOTIDE SEQUENCE [LARGE SCALE GENOMIC DNA]</scope>
    <source>
        <strain evidence="3">ATCC BAA-1232 / LMG 22953 / PM1</strain>
    </source>
</reference>
<evidence type="ECO:0000313" key="2">
    <source>
        <dbReference type="EMBL" id="ABM96149.1"/>
    </source>
</evidence>
<feature type="transmembrane region" description="Helical" evidence="1">
    <location>
        <begin position="60"/>
        <end position="83"/>
    </location>
</feature>
<dbReference type="EMBL" id="CP000555">
    <property type="protein sequence ID" value="ABM96149.1"/>
    <property type="molecule type" value="Genomic_DNA"/>
</dbReference>
<feature type="transmembrane region" description="Helical" evidence="1">
    <location>
        <begin position="28"/>
        <end position="48"/>
    </location>
</feature>